<proteinExistence type="predicted"/>
<dbReference type="EMBL" id="LFOD01000012">
    <property type="protein sequence ID" value="KMV17642.1"/>
    <property type="molecule type" value="Genomic_DNA"/>
</dbReference>
<reference evidence="2 3" key="1">
    <citation type="submission" date="2015-06" db="EMBL/GenBank/DDBJ databases">
        <title>Genome sequence of Mycobacterium conceptionense strain MLE.</title>
        <authorList>
            <person name="Greninger A.L."/>
            <person name="Cunningham G."/>
            <person name="Chiu C.Y."/>
            <person name="Miller S."/>
        </authorList>
    </citation>
    <scope>NUCLEOTIDE SEQUENCE [LARGE SCALE GENOMIC DNA]</scope>
    <source>
        <strain evidence="2 3">MLE</strain>
    </source>
</reference>
<accession>A0A0J8U9F4</accession>
<dbReference type="Proteomes" id="UP000037594">
    <property type="component" value="Unassembled WGS sequence"/>
</dbReference>
<organism evidence="2 3">
    <name type="scientific">Mycolicibacterium conceptionense</name>
    <dbReference type="NCBI Taxonomy" id="451644"/>
    <lineage>
        <taxon>Bacteria</taxon>
        <taxon>Bacillati</taxon>
        <taxon>Actinomycetota</taxon>
        <taxon>Actinomycetes</taxon>
        <taxon>Mycobacteriales</taxon>
        <taxon>Mycobacteriaceae</taxon>
        <taxon>Mycolicibacterium</taxon>
    </lineage>
</organism>
<evidence type="ECO:0000256" key="1">
    <source>
        <dbReference type="SAM" id="MobiDB-lite"/>
    </source>
</evidence>
<feature type="compositionally biased region" description="Basic residues" evidence="1">
    <location>
        <begin position="64"/>
        <end position="77"/>
    </location>
</feature>
<evidence type="ECO:0000313" key="3">
    <source>
        <dbReference type="Proteomes" id="UP000037594"/>
    </source>
</evidence>
<dbReference type="AlphaFoldDB" id="A0A0J8U9F4"/>
<comment type="caution">
    <text evidence="2">The sequence shown here is derived from an EMBL/GenBank/DDBJ whole genome shotgun (WGS) entry which is preliminary data.</text>
</comment>
<evidence type="ECO:0000313" key="2">
    <source>
        <dbReference type="EMBL" id="KMV17642.1"/>
    </source>
</evidence>
<gene>
    <name evidence="2" type="ORF">ACT17_15295</name>
</gene>
<dbReference type="PATRIC" id="fig|451644.5.peg.3172"/>
<protein>
    <submittedName>
        <fullName evidence="2">Uncharacterized protein</fullName>
    </submittedName>
</protein>
<name>A0A0J8U9F4_9MYCO</name>
<feature type="region of interest" description="Disordered" evidence="1">
    <location>
        <begin position="50"/>
        <end position="77"/>
    </location>
</feature>
<sequence>MAGEAIGEVLARPRAVEQSAYLNTHAGAAIAAELDRLGRKRRQLTIAAGQVVDRRAPSTMSNRAARRRAARHLRSDR</sequence>